<gene>
    <name evidence="2" type="ORF">SAMN06296028_11147</name>
</gene>
<keyword evidence="3" id="KW-1185">Reference proteome</keyword>
<sequence>MRAERADELLRTGEITLLGQLARSSNETFLVEVRALASQSVTGTDGDARAGEVPGPEAAEACLFPAIGDDAAPADSPVAAPDPDNAAPAARSFGPPDSDTACWAIYKPELGERPLHDFPPGLYRRERAAYLLSEALGWGIVPLTVIRDDAPFGTGSLQLFVAADPREHYFTIVEDHPDTHPVLRAMAAFDVLTNNTDRKSGHVLRGWDGRIWGIDHGLCFAAAFKLRTVIWEFARDLLPLDLVADIAALAENGAPPEVTELLTTEETRALRRRARALALLGRLPEDPSGMRYPWPLV</sequence>
<dbReference type="RefSeq" id="WP_240505696.1">
    <property type="nucleotide sequence ID" value="NZ_FXAC01000011.1"/>
</dbReference>
<name>A0A1X7DFG9_9MICC</name>
<dbReference type="EMBL" id="FXAC01000011">
    <property type="protein sequence ID" value="SMF14463.1"/>
    <property type="molecule type" value="Genomic_DNA"/>
</dbReference>
<dbReference type="AlphaFoldDB" id="A0A1X7DFG9"/>
<evidence type="ECO:0000313" key="2">
    <source>
        <dbReference type="EMBL" id="SMF14463.1"/>
    </source>
</evidence>
<organism evidence="2 3">
    <name type="scientific">Kocuria marina subsp. indica</name>
    <dbReference type="NCBI Taxonomy" id="1049583"/>
    <lineage>
        <taxon>Bacteria</taxon>
        <taxon>Bacillati</taxon>
        <taxon>Actinomycetota</taxon>
        <taxon>Actinomycetes</taxon>
        <taxon>Micrococcales</taxon>
        <taxon>Micrococcaceae</taxon>
        <taxon>Kocuria</taxon>
    </lineage>
</organism>
<protein>
    <recommendedName>
        <fullName evidence="4">SCO1664 family protein</fullName>
    </recommendedName>
</protein>
<dbReference type="Proteomes" id="UP000192929">
    <property type="component" value="Unassembled WGS sequence"/>
</dbReference>
<evidence type="ECO:0000313" key="3">
    <source>
        <dbReference type="Proteomes" id="UP000192929"/>
    </source>
</evidence>
<feature type="compositionally biased region" description="Low complexity" evidence="1">
    <location>
        <begin position="73"/>
        <end position="90"/>
    </location>
</feature>
<proteinExistence type="predicted"/>
<dbReference type="InterPro" id="IPR022292">
    <property type="entry name" value="CHP03843"/>
</dbReference>
<evidence type="ECO:0000256" key="1">
    <source>
        <dbReference type="SAM" id="MobiDB-lite"/>
    </source>
</evidence>
<evidence type="ECO:0008006" key="4">
    <source>
        <dbReference type="Google" id="ProtNLM"/>
    </source>
</evidence>
<reference evidence="3" key="1">
    <citation type="submission" date="2017-04" db="EMBL/GenBank/DDBJ databases">
        <authorList>
            <person name="Varghese N."/>
            <person name="Submissions S."/>
        </authorList>
    </citation>
    <scope>NUCLEOTIDE SEQUENCE [LARGE SCALE GENOMIC DNA]</scope>
    <source>
        <strain evidence="3">NIO-1021</strain>
    </source>
</reference>
<feature type="region of interest" description="Disordered" evidence="1">
    <location>
        <begin position="73"/>
        <end position="95"/>
    </location>
</feature>
<accession>A0A1X7DFG9</accession>
<dbReference type="NCBIfam" id="TIGR03843">
    <property type="entry name" value="SCO1664 family protein"/>
    <property type="match status" value="1"/>
</dbReference>